<dbReference type="Gene3D" id="3.60.21.10">
    <property type="match status" value="1"/>
</dbReference>
<protein>
    <submittedName>
        <fullName evidence="2">Calcineurin-like phosphoesterase superfamily domain</fullName>
    </submittedName>
</protein>
<evidence type="ECO:0000313" key="2">
    <source>
        <dbReference type="EMBL" id="SUA77397.1"/>
    </source>
</evidence>
<gene>
    <name evidence="2" type="ORF">NCTC1934_03003</name>
</gene>
<dbReference type="CDD" id="cd00838">
    <property type="entry name" value="MPP_superfamily"/>
    <property type="match status" value="1"/>
</dbReference>
<evidence type="ECO:0000259" key="1">
    <source>
        <dbReference type="Pfam" id="PF00149"/>
    </source>
</evidence>
<dbReference type="EMBL" id="UGRY01000002">
    <property type="protein sequence ID" value="SUA77397.1"/>
    <property type="molecule type" value="Genomic_DNA"/>
</dbReference>
<proteinExistence type="predicted"/>
<dbReference type="GO" id="GO:0016787">
    <property type="term" value="F:hydrolase activity"/>
    <property type="evidence" value="ECO:0007669"/>
    <property type="project" value="InterPro"/>
</dbReference>
<dbReference type="RefSeq" id="WP_039810735.1">
    <property type="nucleotide sequence ID" value="NZ_UGRY01000002.1"/>
</dbReference>
<feature type="domain" description="Calcineurin-like phosphoesterase" evidence="1">
    <location>
        <begin position="3"/>
        <end position="230"/>
    </location>
</feature>
<dbReference type="Pfam" id="PF00149">
    <property type="entry name" value="Metallophos"/>
    <property type="match status" value="1"/>
</dbReference>
<reference evidence="2 3" key="1">
    <citation type="submission" date="2018-06" db="EMBL/GenBank/DDBJ databases">
        <authorList>
            <consortium name="Pathogen Informatics"/>
            <person name="Doyle S."/>
        </authorList>
    </citation>
    <scope>NUCLEOTIDE SEQUENCE [LARGE SCALE GENOMIC DNA]</scope>
    <source>
        <strain evidence="2 3">NCTC1934</strain>
    </source>
</reference>
<dbReference type="SUPFAM" id="SSF56300">
    <property type="entry name" value="Metallo-dependent phosphatases"/>
    <property type="match status" value="1"/>
</dbReference>
<dbReference type="STRING" id="1406858.GCA_000710895_04820"/>
<keyword evidence="3" id="KW-1185">Reference proteome</keyword>
<dbReference type="AlphaFoldDB" id="A0A378YLM1"/>
<dbReference type="Proteomes" id="UP000255467">
    <property type="component" value="Unassembled WGS sequence"/>
</dbReference>
<dbReference type="InterPro" id="IPR004843">
    <property type="entry name" value="Calcineurin-like_PHP"/>
</dbReference>
<dbReference type="InterPro" id="IPR029052">
    <property type="entry name" value="Metallo-depent_PP-like"/>
</dbReference>
<evidence type="ECO:0000313" key="3">
    <source>
        <dbReference type="Proteomes" id="UP000255467"/>
    </source>
</evidence>
<name>A0A378YLM1_9NOCA</name>
<organism evidence="2 3">
    <name type="scientific">Nocardia otitidiscaviarum</name>
    <dbReference type="NCBI Taxonomy" id="1823"/>
    <lineage>
        <taxon>Bacteria</taxon>
        <taxon>Bacillati</taxon>
        <taxon>Actinomycetota</taxon>
        <taxon>Actinomycetes</taxon>
        <taxon>Mycobacteriales</taxon>
        <taxon>Nocardiaceae</taxon>
        <taxon>Nocardia</taxon>
    </lineage>
</organism>
<sequence>MGKVLIIGDLHGNTEHALALLREATARGCDRVFALGDFGAWEHVPSGRRYFDVVNKAARRVDLTVYFLDGNHDKSSLVHELYGEKLDDEGFLRCRSNLRYAPRGHRWTWADTRFAAFGGAYSVDKQRRLQWEAQRAAKGERRRARGSRRVRHTAGTLWFPEEQMTDAELDALLDADSSPVDVLFTHDKPRAAAPDFDRKKHPDCLPNQDRIQRAVETLRPAVLFHGHFHYRYTDHISLGDDEWTRVEGLAADPDASPRPDYHRDDSWYVLPLPHARDSEETSRAAS</sequence>
<accession>A0A378YLM1</accession>